<feature type="domain" description="HTH lysR-type" evidence="6">
    <location>
        <begin position="4"/>
        <end position="61"/>
    </location>
</feature>
<dbReference type="InterPro" id="IPR036390">
    <property type="entry name" value="WH_DNA-bd_sf"/>
</dbReference>
<dbReference type="GO" id="GO:0003677">
    <property type="term" value="F:DNA binding"/>
    <property type="evidence" value="ECO:0007669"/>
    <property type="project" value="UniProtKB-KW"/>
</dbReference>
<keyword evidence="8" id="KW-1185">Reference proteome</keyword>
<dbReference type="Pfam" id="PF00126">
    <property type="entry name" value="HTH_1"/>
    <property type="match status" value="1"/>
</dbReference>
<dbReference type="SUPFAM" id="SSF53850">
    <property type="entry name" value="Periplasmic binding protein-like II"/>
    <property type="match status" value="1"/>
</dbReference>
<keyword evidence="2" id="KW-0805">Transcription regulation</keyword>
<evidence type="ECO:0000259" key="6">
    <source>
        <dbReference type="PROSITE" id="PS50931"/>
    </source>
</evidence>
<evidence type="ECO:0000313" key="7">
    <source>
        <dbReference type="EMBL" id="EMR00266.1"/>
    </source>
</evidence>
<name>M7MZA7_9MICC</name>
<dbReference type="PANTHER" id="PTHR30346">
    <property type="entry name" value="TRANSCRIPTIONAL DUAL REGULATOR HCAR-RELATED"/>
    <property type="match status" value="1"/>
</dbReference>
<dbReference type="AlphaFoldDB" id="M7MZA7"/>
<feature type="region of interest" description="Disordered" evidence="5">
    <location>
        <begin position="303"/>
        <end position="322"/>
    </location>
</feature>
<evidence type="ECO:0000313" key="8">
    <source>
        <dbReference type="Proteomes" id="UP000012015"/>
    </source>
</evidence>
<evidence type="ECO:0000256" key="4">
    <source>
        <dbReference type="ARBA" id="ARBA00023163"/>
    </source>
</evidence>
<evidence type="ECO:0000256" key="5">
    <source>
        <dbReference type="SAM" id="MobiDB-lite"/>
    </source>
</evidence>
<dbReference type="SUPFAM" id="SSF46785">
    <property type="entry name" value="Winged helix' DNA-binding domain"/>
    <property type="match status" value="1"/>
</dbReference>
<organism evidence="7 8">
    <name type="scientific">Paeniglutamicibacter gangotriensis Lz1y</name>
    <dbReference type="NCBI Taxonomy" id="1276920"/>
    <lineage>
        <taxon>Bacteria</taxon>
        <taxon>Bacillati</taxon>
        <taxon>Actinomycetota</taxon>
        <taxon>Actinomycetes</taxon>
        <taxon>Micrococcales</taxon>
        <taxon>Micrococcaceae</taxon>
        <taxon>Paeniglutamicibacter</taxon>
    </lineage>
</organism>
<dbReference type="Gene3D" id="1.10.10.10">
    <property type="entry name" value="Winged helix-like DNA-binding domain superfamily/Winged helix DNA-binding domain"/>
    <property type="match status" value="1"/>
</dbReference>
<dbReference type="eggNOG" id="COG0583">
    <property type="taxonomic scope" value="Bacteria"/>
</dbReference>
<keyword evidence="3" id="KW-0238">DNA-binding</keyword>
<evidence type="ECO:0000256" key="3">
    <source>
        <dbReference type="ARBA" id="ARBA00023125"/>
    </source>
</evidence>
<dbReference type="InterPro" id="IPR000847">
    <property type="entry name" value="LysR_HTH_N"/>
</dbReference>
<evidence type="ECO:0000256" key="2">
    <source>
        <dbReference type="ARBA" id="ARBA00023015"/>
    </source>
</evidence>
<protein>
    <submittedName>
        <fullName evidence="7">HTH-type transcriptional regulator GltC</fullName>
    </submittedName>
</protein>
<sequence length="322" mass="34170">MVVMDTRRLQYLYELSRMGSMRAVADVLGTTTSTVSQQIAALSAETGTRLLEPDGRGVRLTPAGLRLAEHARGILAAVDAARLDLDPAAEPTGTLRVAGFATAIRSTLMPIIEELAEHHPAVGIVVLEHEPAEALAKLAVDDIDLALTYDYNLAPDPVGSEVETMDLWSTPWGLGVPSAQAHALGGPGGAPTAARVFTAFKNSDWIGNSRNIADEDVLRLIASMAGFEPAMRHQADSLDLVEDLILAGLGVGLLPADRPHRPGITILPLHDPDLRLRAYARIRAGRGAWPALALVLGRMHPGQGPGLMPPGGEASRPRARHL</sequence>
<reference evidence="7 8" key="1">
    <citation type="journal article" date="2013" name="Genome Announc.">
        <title>Draft Genome Sequence of Arthrobacter gangotriensis Strain Lz1yT, Isolated from a Penguin Rookery Soil Sample Collected in Antarctica, near the Indian Station Dakshin Gangotri.</title>
        <authorList>
            <person name="Shivaji S."/>
            <person name="Ara S."/>
            <person name="Bandi S."/>
            <person name="Singh A."/>
            <person name="Kumar Pinnaka A."/>
        </authorList>
    </citation>
    <scope>NUCLEOTIDE SEQUENCE [LARGE SCALE GENOMIC DNA]</scope>
    <source>
        <strain evidence="7 8">Lz1y</strain>
    </source>
</reference>
<comment type="caution">
    <text evidence="7">The sequence shown here is derived from an EMBL/GenBank/DDBJ whole genome shotgun (WGS) entry which is preliminary data.</text>
</comment>
<dbReference type="Pfam" id="PF03466">
    <property type="entry name" value="LysR_substrate"/>
    <property type="match status" value="1"/>
</dbReference>
<dbReference type="InterPro" id="IPR005119">
    <property type="entry name" value="LysR_subst-bd"/>
</dbReference>
<proteinExistence type="inferred from homology"/>
<dbReference type="PATRIC" id="fig|1276920.7.peg.268"/>
<dbReference type="Proteomes" id="UP000012015">
    <property type="component" value="Unassembled WGS sequence"/>
</dbReference>
<dbReference type="STRING" id="1276920.ADIAG_00273"/>
<gene>
    <name evidence="7" type="primary">gltC</name>
    <name evidence="7" type="ORF">ADIAG_00273</name>
</gene>
<dbReference type="Gene3D" id="3.40.190.10">
    <property type="entry name" value="Periplasmic binding protein-like II"/>
    <property type="match status" value="2"/>
</dbReference>
<dbReference type="GO" id="GO:0003700">
    <property type="term" value="F:DNA-binding transcription factor activity"/>
    <property type="evidence" value="ECO:0007669"/>
    <property type="project" value="InterPro"/>
</dbReference>
<evidence type="ECO:0000256" key="1">
    <source>
        <dbReference type="ARBA" id="ARBA00009437"/>
    </source>
</evidence>
<dbReference type="EMBL" id="AOCK01000001">
    <property type="protein sequence ID" value="EMR00266.1"/>
    <property type="molecule type" value="Genomic_DNA"/>
</dbReference>
<dbReference type="InterPro" id="IPR036388">
    <property type="entry name" value="WH-like_DNA-bd_sf"/>
</dbReference>
<dbReference type="PROSITE" id="PS50931">
    <property type="entry name" value="HTH_LYSR"/>
    <property type="match status" value="1"/>
</dbReference>
<accession>M7MZA7</accession>
<dbReference type="GO" id="GO:0032993">
    <property type="term" value="C:protein-DNA complex"/>
    <property type="evidence" value="ECO:0007669"/>
    <property type="project" value="TreeGrafter"/>
</dbReference>
<keyword evidence="4" id="KW-0804">Transcription</keyword>
<comment type="similarity">
    <text evidence="1">Belongs to the LysR transcriptional regulatory family.</text>
</comment>
<dbReference type="PANTHER" id="PTHR30346:SF29">
    <property type="entry name" value="LYSR SUBSTRATE-BINDING"/>
    <property type="match status" value="1"/>
</dbReference>